<dbReference type="EMBL" id="SEKV01001062">
    <property type="protein sequence ID" value="TFY51983.1"/>
    <property type="molecule type" value="Genomic_DNA"/>
</dbReference>
<protein>
    <recommendedName>
        <fullName evidence="4">Alpha/beta hydrolase fold-3 domain-containing protein</fullName>
    </recommendedName>
</protein>
<sequence>MQTIAYSRVEDLEIKFDLEPPPSPTSGTLSAIIYMHGGGLESGARRDLLFPEWLRESSLRRGFIFIAADHRLLYASTAFDISEDMKALFAFLADPAFSEKHLPAGLSLDASPSPSWVPPGAAMPPALRPSTPSPSPVQSSCSSGWARTTIPVCNH</sequence>
<dbReference type="Gene3D" id="3.40.50.1820">
    <property type="entry name" value="alpha/beta hydrolase"/>
    <property type="match status" value="1"/>
</dbReference>
<evidence type="ECO:0008006" key="4">
    <source>
        <dbReference type="Google" id="ProtNLM"/>
    </source>
</evidence>
<comment type="caution">
    <text evidence="2">The sequence shown here is derived from an EMBL/GenBank/DDBJ whole genome shotgun (WGS) entry which is preliminary data.</text>
</comment>
<dbReference type="Proteomes" id="UP000298390">
    <property type="component" value="Unassembled WGS sequence"/>
</dbReference>
<dbReference type="SUPFAM" id="SSF53474">
    <property type="entry name" value="alpha/beta-Hydrolases"/>
    <property type="match status" value="1"/>
</dbReference>
<evidence type="ECO:0000313" key="2">
    <source>
        <dbReference type="EMBL" id="TFY51983.1"/>
    </source>
</evidence>
<evidence type="ECO:0000313" key="3">
    <source>
        <dbReference type="Proteomes" id="UP000298390"/>
    </source>
</evidence>
<accession>A0A4Y9XRG8</accession>
<name>A0A4Y9XRG8_9APHY</name>
<dbReference type="InterPro" id="IPR029058">
    <property type="entry name" value="AB_hydrolase_fold"/>
</dbReference>
<reference evidence="2 3" key="1">
    <citation type="submission" date="2019-01" db="EMBL/GenBank/DDBJ databases">
        <title>Genome sequencing of the rare red list fungi Fomitopsis rosea.</title>
        <authorList>
            <person name="Buettner E."/>
            <person name="Kellner H."/>
        </authorList>
    </citation>
    <scope>NUCLEOTIDE SEQUENCE [LARGE SCALE GENOMIC DNA]</scope>
    <source>
        <strain evidence="2 3">DSM 105464</strain>
    </source>
</reference>
<organism evidence="2 3">
    <name type="scientific">Rhodofomes roseus</name>
    <dbReference type="NCBI Taxonomy" id="34475"/>
    <lineage>
        <taxon>Eukaryota</taxon>
        <taxon>Fungi</taxon>
        <taxon>Dikarya</taxon>
        <taxon>Basidiomycota</taxon>
        <taxon>Agaricomycotina</taxon>
        <taxon>Agaricomycetes</taxon>
        <taxon>Polyporales</taxon>
        <taxon>Rhodofomes</taxon>
    </lineage>
</organism>
<evidence type="ECO:0000256" key="1">
    <source>
        <dbReference type="SAM" id="MobiDB-lite"/>
    </source>
</evidence>
<gene>
    <name evidence="2" type="ORF">EVJ58_g10268</name>
</gene>
<proteinExistence type="predicted"/>
<dbReference type="STRING" id="34475.A0A4Y9XRG8"/>
<feature type="region of interest" description="Disordered" evidence="1">
    <location>
        <begin position="119"/>
        <end position="144"/>
    </location>
</feature>
<dbReference type="AlphaFoldDB" id="A0A4Y9XRG8"/>